<organism evidence="2 3">
    <name type="scientific">Tistlia consotensis USBA 355</name>
    <dbReference type="NCBI Taxonomy" id="560819"/>
    <lineage>
        <taxon>Bacteria</taxon>
        <taxon>Pseudomonadati</taxon>
        <taxon>Pseudomonadota</taxon>
        <taxon>Alphaproteobacteria</taxon>
        <taxon>Rhodospirillales</taxon>
        <taxon>Rhodovibrionaceae</taxon>
        <taxon>Tistlia</taxon>
    </lineage>
</organism>
<accession>A0A1Y6CUG6</accession>
<protein>
    <submittedName>
        <fullName evidence="2">Uncharacterized protein</fullName>
    </submittedName>
</protein>
<dbReference type="EMBL" id="FWZX01000039">
    <property type="protein sequence ID" value="SMF78902.1"/>
    <property type="molecule type" value="Genomic_DNA"/>
</dbReference>
<feature type="transmembrane region" description="Helical" evidence="1">
    <location>
        <begin position="96"/>
        <end position="115"/>
    </location>
</feature>
<evidence type="ECO:0000313" key="3">
    <source>
        <dbReference type="Proteomes" id="UP000192917"/>
    </source>
</evidence>
<keyword evidence="1" id="KW-1133">Transmembrane helix</keyword>
<dbReference type="STRING" id="560819.SAMN05428998_13919"/>
<reference evidence="2 3" key="1">
    <citation type="submission" date="2017-04" db="EMBL/GenBank/DDBJ databases">
        <authorList>
            <person name="Afonso C.L."/>
            <person name="Miller P.J."/>
            <person name="Scott M.A."/>
            <person name="Spackman E."/>
            <person name="Goraichik I."/>
            <person name="Dimitrov K.M."/>
            <person name="Suarez D.L."/>
            <person name="Swayne D.E."/>
        </authorList>
    </citation>
    <scope>NUCLEOTIDE SEQUENCE [LARGE SCALE GENOMIC DNA]</scope>
    <source>
        <strain evidence="2 3">USBA 355</strain>
    </source>
</reference>
<dbReference type="Proteomes" id="UP000192917">
    <property type="component" value="Unassembled WGS sequence"/>
</dbReference>
<dbReference type="AlphaFoldDB" id="A0A1Y6CUG6"/>
<name>A0A1Y6CUG6_9PROT</name>
<keyword evidence="1" id="KW-0472">Membrane</keyword>
<gene>
    <name evidence="2" type="ORF">SAMN05428998_13919</name>
</gene>
<dbReference type="RefSeq" id="WP_085126252.1">
    <property type="nucleotide sequence ID" value="NZ_FWZX01000039.1"/>
</dbReference>
<keyword evidence="3" id="KW-1185">Reference proteome</keyword>
<evidence type="ECO:0000313" key="2">
    <source>
        <dbReference type="EMBL" id="SMF78902.1"/>
    </source>
</evidence>
<feature type="transmembrane region" description="Helical" evidence="1">
    <location>
        <begin position="63"/>
        <end position="84"/>
    </location>
</feature>
<proteinExistence type="predicted"/>
<evidence type="ECO:0000256" key="1">
    <source>
        <dbReference type="SAM" id="Phobius"/>
    </source>
</evidence>
<sequence>MSAKLPSAVDRTGVLASHPAFATLSRPVLESRAEHFTEERHGPGEVIVRFGGLGIARRRPVEITYSVLSLVYVSAMGVVLYFVYRPLLASWLGDAGPALLAELGALAIALLWYASSTAFLSRSLKVAWLASRNQAAAGQ</sequence>
<keyword evidence="1" id="KW-0812">Transmembrane</keyword>